<accession>A0A375IE31</accession>
<dbReference type="AlphaFoldDB" id="A0A375IE31"/>
<evidence type="ECO:0000313" key="1">
    <source>
        <dbReference type="EMBL" id="SPK73036.1"/>
    </source>
</evidence>
<reference evidence="1 2" key="1">
    <citation type="submission" date="2018-01" db="EMBL/GenBank/DDBJ databases">
        <authorList>
            <person name="Gaut B.S."/>
            <person name="Morton B.R."/>
            <person name="Clegg M.T."/>
            <person name="Duvall M.R."/>
        </authorList>
    </citation>
    <scope>NUCLEOTIDE SEQUENCE [LARGE SCALE GENOMIC DNA]</scope>
    <source>
        <strain evidence="1">Cupriavidus taiwanensis LMG 19425</strain>
    </source>
</reference>
<gene>
    <name evidence="1" type="ORF">CT19425_90140</name>
</gene>
<organism evidence="1 2">
    <name type="scientific">Cupriavidus taiwanensis</name>
    <dbReference type="NCBI Taxonomy" id="164546"/>
    <lineage>
        <taxon>Bacteria</taxon>
        <taxon>Pseudomonadati</taxon>
        <taxon>Pseudomonadota</taxon>
        <taxon>Betaproteobacteria</taxon>
        <taxon>Burkholderiales</taxon>
        <taxon>Burkholderiaceae</taxon>
        <taxon>Cupriavidus</taxon>
    </lineage>
</organism>
<proteinExistence type="predicted"/>
<name>A0A375IE31_9BURK</name>
<evidence type="ECO:0000313" key="2">
    <source>
        <dbReference type="Proteomes" id="UP000255505"/>
    </source>
</evidence>
<protein>
    <submittedName>
        <fullName evidence="1">Uncharacterized protein</fullName>
    </submittedName>
</protein>
<dbReference type="Proteomes" id="UP000255505">
    <property type="component" value="Chromosome I"/>
</dbReference>
<sequence>MLVEMPTVEHALCKFLVRILHALTYIDAKPFLKHALQIPKVVKALLGKPVLSVSDHRNAYRELTRNLSDI</sequence>
<dbReference type="EMBL" id="LT991976">
    <property type="protein sequence ID" value="SPK73036.1"/>
    <property type="molecule type" value="Genomic_DNA"/>
</dbReference>